<organism evidence="3 4">
    <name type="scientific">Sphaerotilus hippei</name>
    <dbReference type="NCBI Taxonomy" id="744406"/>
    <lineage>
        <taxon>Bacteria</taxon>
        <taxon>Pseudomonadati</taxon>
        <taxon>Pseudomonadota</taxon>
        <taxon>Betaproteobacteria</taxon>
        <taxon>Burkholderiales</taxon>
        <taxon>Sphaerotilaceae</taxon>
        <taxon>Sphaerotilus</taxon>
    </lineage>
</organism>
<dbReference type="Pfam" id="PF13561">
    <property type="entry name" value="adh_short_C2"/>
    <property type="match status" value="1"/>
</dbReference>
<evidence type="ECO:0000313" key="4">
    <source>
        <dbReference type="Proteomes" id="UP000247811"/>
    </source>
</evidence>
<dbReference type="SUPFAM" id="SSF51735">
    <property type="entry name" value="NAD(P)-binding Rossmann-fold domains"/>
    <property type="match status" value="1"/>
</dbReference>
<dbReference type="PROSITE" id="PS00061">
    <property type="entry name" value="ADH_SHORT"/>
    <property type="match status" value="1"/>
</dbReference>
<dbReference type="PANTHER" id="PTHR42879:SF2">
    <property type="entry name" value="3-OXOACYL-[ACYL-CARRIER-PROTEIN] REDUCTASE FABG"/>
    <property type="match status" value="1"/>
</dbReference>
<dbReference type="EMBL" id="QJJS01000001">
    <property type="protein sequence ID" value="PXW99366.1"/>
    <property type="molecule type" value="Genomic_DNA"/>
</dbReference>
<reference evidence="3 4" key="1">
    <citation type="submission" date="2018-05" db="EMBL/GenBank/DDBJ databases">
        <title>Genomic Encyclopedia of Type Strains, Phase IV (KMG-IV): sequencing the most valuable type-strain genomes for metagenomic binning, comparative biology and taxonomic classification.</title>
        <authorList>
            <person name="Goeker M."/>
        </authorList>
    </citation>
    <scope>NUCLEOTIDE SEQUENCE [LARGE SCALE GENOMIC DNA]</scope>
    <source>
        <strain evidence="3 4">DSM 566</strain>
    </source>
</reference>
<comment type="similarity">
    <text evidence="1">Belongs to the short-chain dehydrogenases/reductases (SDR) family.</text>
</comment>
<dbReference type="Proteomes" id="UP000247811">
    <property type="component" value="Unassembled WGS sequence"/>
</dbReference>
<dbReference type="InterPro" id="IPR020904">
    <property type="entry name" value="Sc_DH/Rdtase_CS"/>
</dbReference>
<dbReference type="InterPro" id="IPR050259">
    <property type="entry name" value="SDR"/>
</dbReference>
<proteinExistence type="inferred from homology"/>
<keyword evidence="4" id="KW-1185">Reference proteome</keyword>
<dbReference type="GO" id="GO:0032787">
    <property type="term" value="P:monocarboxylic acid metabolic process"/>
    <property type="evidence" value="ECO:0007669"/>
    <property type="project" value="UniProtKB-ARBA"/>
</dbReference>
<dbReference type="OrthoDB" id="9806974at2"/>
<dbReference type="InterPro" id="IPR002347">
    <property type="entry name" value="SDR_fam"/>
</dbReference>
<dbReference type="AlphaFoldDB" id="A0A318H5N4"/>
<dbReference type="RefSeq" id="WP_110398944.1">
    <property type="nucleotide sequence ID" value="NZ_QJJS01000001.1"/>
</dbReference>
<dbReference type="PRINTS" id="PR00081">
    <property type="entry name" value="GDHRDH"/>
</dbReference>
<dbReference type="PANTHER" id="PTHR42879">
    <property type="entry name" value="3-OXOACYL-(ACYL-CARRIER-PROTEIN) REDUCTASE"/>
    <property type="match status" value="1"/>
</dbReference>
<gene>
    <name evidence="3" type="ORF">C7444_101196</name>
</gene>
<protein>
    <submittedName>
        <fullName evidence="3">3-oxoacyl-[acyl-carrier protein] reductase</fullName>
    </submittedName>
</protein>
<dbReference type="PRINTS" id="PR00080">
    <property type="entry name" value="SDRFAMILY"/>
</dbReference>
<name>A0A318H5N4_9BURK</name>
<evidence type="ECO:0000256" key="2">
    <source>
        <dbReference type="ARBA" id="ARBA00023002"/>
    </source>
</evidence>
<keyword evidence="2" id="KW-0560">Oxidoreductase</keyword>
<accession>A0A318H5N4</accession>
<dbReference type="GO" id="GO:0016491">
    <property type="term" value="F:oxidoreductase activity"/>
    <property type="evidence" value="ECO:0007669"/>
    <property type="project" value="UniProtKB-KW"/>
</dbReference>
<dbReference type="Gene3D" id="3.40.50.720">
    <property type="entry name" value="NAD(P)-binding Rossmann-like Domain"/>
    <property type="match status" value="1"/>
</dbReference>
<evidence type="ECO:0000256" key="1">
    <source>
        <dbReference type="ARBA" id="ARBA00006484"/>
    </source>
</evidence>
<dbReference type="FunFam" id="3.40.50.720:FF:000173">
    <property type="entry name" value="3-oxoacyl-[acyl-carrier protein] reductase"/>
    <property type="match status" value="1"/>
</dbReference>
<comment type="caution">
    <text evidence="3">The sequence shown here is derived from an EMBL/GenBank/DDBJ whole genome shotgun (WGS) entry which is preliminary data.</text>
</comment>
<dbReference type="InterPro" id="IPR036291">
    <property type="entry name" value="NAD(P)-bd_dom_sf"/>
</dbReference>
<sequence>MTTAASTASAKPVALVTGAAAGLGLAIATELHAAGWRVLLTDRDGDAAASAAHALDAGGATAAGRALDVLAKADFEAALAALSAGWGTPAVLVNNAALTLTTPVMQISAEEFSRVTDVNLRGCFLGCQVIGAAMAAAGFGRIVNVASLAGQNGGTASGAHYAASKAGILALTKIFARALAGQGVTVNAVAPGPLDLPSVHAMVPADKLAQIVQTIPVQRLGDARFIARTVVLLAGDDAASVTGAAWDLNGGLFMR</sequence>
<evidence type="ECO:0000313" key="3">
    <source>
        <dbReference type="EMBL" id="PXW99366.1"/>
    </source>
</evidence>